<keyword evidence="8" id="KW-1185">Reference proteome</keyword>
<dbReference type="KEGG" id="htl:HPTL_0765"/>
<evidence type="ECO:0000313" key="8">
    <source>
        <dbReference type="Proteomes" id="UP000262004"/>
    </source>
</evidence>
<evidence type="ECO:0000259" key="6">
    <source>
        <dbReference type="Pfam" id="PF03717"/>
    </source>
</evidence>
<dbReference type="GO" id="GO:0071555">
    <property type="term" value="P:cell wall organization"/>
    <property type="evidence" value="ECO:0007669"/>
    <property type="project" value="TreeGrafter"/>
</dbReference>
<evidence type="ECO:0000256" key="4">
    <source>
        <dbReference type="SAM" id="Phobius"/>
    </source>
</evidence>
<proteinExistence type="predicted"/>
<keyword evidence="2" id="KW-0121">Carboxypeptidase</keyword>
<dbReference type="PANTHER" id="PTHR30627:SF1">
    <property type="entry name" value="PEPTIDOGLYCAN D,D-TRANSPEPTIDASE FTSI"/>
    <property type="match status" value="1"/>
</dbReference>
<keyword evidence="4" id="KW-1133">Transmembrane helix</keyword>
<feature type="transmembrane region" description="Helical" evidence="4">
    <location>
        <begin position="20"/>
        <end position="42"/>
    </location>
</feature>
<feature type="domain" description="Penicillin-binding protein transpeptidase" evidence="5">
    <location>
        <begin position="251"/>
        <end position="551"/>
    </location>
</feature>
<feature type="domain" description="Penicillin-binding protein dimerisation" evidence="6">
    <location>
        <begin position="62"/>
        <end position="210"/>
    </location>
</feature>
<comment type="subcellular location">
    <subcellularLocation>
        <location evidence="1">Membrane</location>
    </subcellularLocation>
</comment>
<evidence type="ECO:0000259" key="5">
    <source>
        <dbReference type="Pfam" id="PF00905"/>
    </source>
</evidence>
<accession>A0A2Z6DX47</accession>
<dbReference type="GO" id="GO:0005886">
    <property type="term" value="C:plasma membrane"/>
    <property type="evidence" value="ECO:0007669"/>
    <property type="project" value="TreeGrafter"/>
</dbReference>
<dbReference type="InterPro" id="IPR001460">
    <property type="entry name" value="PCN-bd_Tpept"/>
</dbReference>
<dbReference type="OrthoDB" id="5287960at2"/>
<dbReference type="AlphaFoldDB" id="A0A2Z6DX47"/>
<evidence type="ECO:0000256" key="2">
    <source>
        <dbReference type="ARBA" id="ARBA00022645"/>
    </source>
</evidence>
<dbReference type="InterPro" id="IPR005311">
    <property type="entry name" value="PBP_dimer"/>
</dbReference>
<dbReference type="Gene3D" id="3.30.450.330">
    <property type="match status" value="1"/>
</dbReference>
<keyword evidence="2" id="KW-0378">Hydrolase</keyword>
<sequence>MTHDLAVGTFRLAVPLPRLVFVLSLFGLCVALVVGRAGWLVAAERQFLQAQAEQRYERVVTVPAARGRLLDRNGTILAQSVETHSIWVDPQLWQAASSEQVEALARLLGTTPDAIEAQIARGGSRFAYLKRHLDRRTAEAVLALKIPGVSALQEPKRVYPYRELVATVVGITDIDGNGLEGLERGFDNRLQGHPGKKVLVQDRQGRPVREGEWLVPVQSGEDLILSLDLRIQAAALNAVKDTVTQFQAKGGAAVVLDAKSGEVLAMANWPTFDPEARTELDWNLVRNRAITDSYEPGSVVKPILVALGLEQNVVRPETPIDVRGGVIKVSGFSIRDAHASDRVLTVSEVIQKSSNVGVVKIAQKLDPQALWQHYRRFGFGERPKIPLKGATAGHLFPPQHLKPIEVATMAFGHGMSASLLQVAGAYQALANDGCRLPITFVRLESLPSCSQHQRVVSARTARTVRAMLEKVTDVGGTGTRAQVAGYTTAGKTGTARKVENGQYVQKYVASFVGYAPATDPRIVVAVMIDEPNVQKGYYGGTVAAPAFAEIVRQALPALGVLPDQPVQVVAESRAPRG</sequence>
<dbReference type="InterPro" id="IPR050515">
    <property type="entry name" value="Beta-lactam/transpept"/>
</dbReference>
<keyword evidence="4" id="KW-0812">Transmembrane</keyword>
<keyword evidence="3 4" id="KW-0472">Membrane</keyword>
<gene>
    <name evidence="7" type="primary">ftsI</name>
    <name evidence="7" type="ORF">HPTL_0765</name>
</gene>
<evidence type="ECO:0000256" key="3">
    <source>
        <dbReference type="ARBA" id="ARBA00023136"/>
    </source>
</evidence>
<dbReference type="InterPro" id="IPR012338">
    <property type="entry name" value="Beta-lactam/transpept-like"/>
</dbReference>
<dbReference type="GO" id="GO:0008658">
    <property type="term" value="F:penicillin binding"/>
    <property type="evidence" value="ECO:0007669"/>
    <property type="project" value="InterPro"/>
</dbReference>
<dbReference type="Gene3D" id="1.10.150.770">
    <property type="match status" value="1"/>
</dbReference>
<dbReference type="Gene3D" id="3.40.710.10">
    <property type="entry name" value="DD-peptidase/beta-lactamase superfamily"/>
    <property type="match status" value="1"/>
</dbReference>
<evidence type="ECO:0000313" key="7">
    <source>
        <dbReference type="EMBL" id="BBD77033.1"/>
    </source>
</evidence>
<dbReference type="PANTHER" id="PTHR30627">
    <property type="entry name" value="PEPTIDOGLYCAN D,D-TRANSPEPTIDASE"/>
    <property type="match status" value="1"/>
</dbReference>
<dbReference type="Gene3D" id="3.90.1310.10">
    <property type="entry name" value="Penicillin-binding protein 2a (Domain 2)"/>
    <property type="match status" value="1"/>
</dbReference>
<dbReference type="Pfam" id="PF00905">
    <property type="entry name" value="Transpeptidase"/>
    <property type="match status" value="1"/>
</dbReference>
<keyword evidence="2" id="KW-0645">Protease</keyword>
<dbReference type="EMBL" id="AP018558">
    <property type="protein sequence ID" value="BBD77033.1"/>
    <property type="molecule type" value="Genomic_DNA"/>
</dbReference>
<organism evidence="7 8">
    <name type="scientific">Hydrogenophilus thermoluteolus</name>
    <name type="common">Pseudomonas hydrogenothermophila</name>
    <dbReference type="NCBI Taxonomy" id="297"/>
    <lineage>
        <taxon>Bacteria</taxon>
        <taxon>Pseudomonadati</taxon>
        <taxon>Pseudomonadota</taxon>
        <taxon>Hydrogenophilia</taxon>
        <taxon>Hydrogenophilales</taxon>
        <taxon>Hydrogenophilaceae</taxon>
        <taxon>Hydrogenophilus</taxon>
    </lineage>
</organism>
<dbReference type="SUPFAM" id="SSF56601">
    <property type="entry name" value="beta-lactamase/transpeptidase-like"/>
    <property type="match status" value="1"/>
</dbReference>
<name>A0A2Z6DX47_HYDTE</name>
<reference evidence="7 8" key="1">
    <citation type="submission" date="2018-04" db="EMBL/GenBank/DDBJ databases">
        <title>Complete genome sequence of Hydrogenophilus thermoluteolus TH-1.</title>
        <authorList>
            <person name="Arai H."/>
        </authorList>
    </citation>
    <scope>NUCLEOTIDE SEQUENCE [LARGE SCALE GENOMIC DNA]</scope>
    <source>
        <strain evidence="7 8">TH-1</strain>
    </source>
</reference>
<evidence type="ECO:0000256" key="1">
    <source>
        <dbReference type="ARBA" id="ARBA00004370"/>
    </source>
</evidence>
<dbReference type="RefSeq" id="WP_119334811.1">
    <property type="nucleotide sequence ID" value="NZ_AP018558.1"/>
</dbReference>
<dbReference type="SUPFAM" id="SSF56519">
    <property type="entry name" value="Penicillin binding protein dimerisation domain"/>
    <property type="match status" value="1"/>
</dbReference>
<protein>
    <submittedName>
        <fullName evidence="7">Peptidoglycan synthetase FtsI</fullName>
    </submittedName>
</protein>
<dbReference type="InterPro" id="IPR036138">
    <property type="entry name" value="PBP_dimer_sf"/>
</dbReference>
<dbReference type="Proteomes" id="UP000262004">
    <property type="component" value="Chromosome"/>
</dbReference>
<dbReference type="Pfam" id="PF03717">
    <property type="entry name" value="PBP_dimer"/>
    <property type="match status" value="1"/>
</dbReference>
<dbReference type="GO" id="GO:0004180">
    <property type="term" value="F:carboxypeptidase activity"/>
    <property type="evidence" value="ECO:0007669"/>
    <property type="project" value="UniProtKB-KW"/>
</dbReference>